<dbReference type="InterPro" id="IPR031273">
    <property type="entry name" value="PARP4"/>
</dbReference>
<dbReference type="AlphaFoldDB" id="A0A8J4UWR8"/>
<dbReference type="EMBL" id="AJWJ01000018">
    <property type="protein sequence ID" value="KAF2077821.1"/>
    <property type="molecule type" value="Genomic_DNA"/>
</dbReference>
<dbReference type="InterPro" id="IPR001357">
    <property type="entry name" value="BRCT_dom"/>
</dbReference>
<dbReference type="PROSITE" id="PS50172">
    <property type="entry name" value="BRCT"/>
    <property type="match status" value="1"/>
</dbReference>
<keyword evidence="6" id="KW-0539">Nucleus</keyword>
<dbReference type="SUPFAM" id="SSF56399">
    <property type="entry name" value="ADP-ribosylation"/>
    <property type="match status" value="1"/>
</dbReference>
<dbReference type="InterPro" id="IPR036930">
    <property type="entry name" value="WGR_dom_sf"/>
</dbReference>
<organism evidence="11 12">
    <name type="scientific">Polysphondylium violaceum</name>
    <dbReference type="NCBI Taxonomy" id="133409"/>
    <lineage>
        <taxon>Eukaryota</taxon>
        <taxon>Amoebozoa</taxon>
        <taxon>Evosea</taxon>
        <taxon>Eumycetozoa</taxon>
        <taxon>Dictyostelia</taxon>
        <taxon>Dictyosteliales</taxon>
        <taxon>Dictyosteliaceae</taxon>
        <taxon>Polysphondylium</taxon>
    </lineage>
</organism>
<evidence type="ECO:0000256" key="6">
    <source>
        <dbReference type="ARBA" id="ARBA00023242"/>
    </source>
</evidence>
<dbReference type="PANTHER" id="PTHR46530:SF1">
    <property type="entry name" value="PROTEIN MONO-ADP-RIBOSYLTRANSFERASE PARP4"/>
    <property type="match status" value="1"/>
</dbReference>
<evidence type="ECO:0000256" key="3">
    <source>
        <dbReference type="ARBA" id="ARBA00022679"/>
    </source>
</evidence>
<dbReference type="PROSITE" id="PS51059">
    <property type="entry name" value="PARP_CATALYTIC"/>
    <property type="match status" value="1"/>
</dbReference>
<keyword evidence="2 7" id="KW-0328">Glycosyltransferase</keyword>
<dbReference type="OrthoDB" id="1729737at2759"/>
<comment type="subcellular location">
    <subcellularLocation>
        <location evidence="1">Nucleus</location>
    </subcellularLocation>
</comment>
<sequence>MEPNHLQSIKFLIDSRAKFTDITNFKLSGLVKQLGGSLSYTINKQVDYVITNDTSLPEYLKTNSKVLSQCSNTKFLNVAYFCQFNDKSTTIAPIENFVFDQKEFSVDETKKKTKNDDEAHQIRHEIKNNPRYIATNVYELKDRQPSFPDEYMVLIKRLLTCTYLGYNTNKFYYIELQQATDLNLTKHFRIYTEFGRTDQVDRSNAQHRYPDCYDDAINIFSSIYSQKLEDNSGYQIAEMTHTNIGSKKKYEFLKTGKFPQDESNSTGTAGSKYQIENQDFQNSYIEKSVASLISTIYQEASKCLLKNFSVKITNRGIETPLGALSMDQLNAASTVLNDISKEINSTNNNDTLVTLTSKFFQYVPSKLTVRNKSIKNNASVVISTNDNVIQYVELLDMMKDLTRVYLKNENNQESKNELDMQYSALNTEIHHLSSASSEYGMVINLLKKNPRDADALSDGRIKISNIYRLIKDSEEKQFKDDIGNVQYLFHGSKIQNFVGLLSKGILMPNVVVSKGGSRSDFGFLGTGIYFNTDIKSSLYYASASSGANGVRMILMSQVALGSVKEYSKINSTLTSPPTNFHSCKGVSVSSCPGSDFRHDEHVIYDPTQTKLSYLIEFTA</sequence>
<reference evidence="11" key="1">
    <citation type="submission" date="2020-01" db="EMBL/GenBank/DDBJ databases">
        <title>Development of genomics and gene disruption for Polysphondylium violaceum indicates a role for the polyketide synthase stlB in stalk morphogenesis.</title>
        <authorList>
            <person name="Narita B."/>
            <person name="Kawabe Y."/>
            <person name="Kin K."/>
            <person name="Saito T."/>
            <person name="Gibbs R."/>
            <person name="Kuspa A."/>
            <person name="Muzny D."/>
            <person name="Queller D."/>
            <person name="Richards S."/>
            <person name="Strassman J."/>
            <person name="Sucgang R."/>
            <person name="Worley K."/>
            <person name="Schaap P."/>
        </authorList>
    </citation>
    <scope>NUCLEOTIDE SEQUENCE</scope>
    <source>
        <strain evidence="11">QSvi11</strain>
    </source>
</reference>
<dbReference type="GO" id="GO:0005737">
    <property type="term" value="C:cytoplasm"/>
    <property type="evidence" value="ECO:0007669"/>
    <property type="project" value="TreeGrafter"/>
</dbReference>
<dbReference type="Pfam" id="PF02877">
    <property type="entry name" value="PARP_reg"/>
    <property type="match status" value="1"/>
</dbReference>
<protein>
    <recommendedName>
        <fullName evidence="7">Poly [ADP-ribose] polymerase</fullName>
        <shortName evidence="7">PARP</shortName>
        <ecNumber evidence="7">2.4.2.-</ecNumber>
    </recommendedName>
</protein>
<evidence type="ECO:0000256" key="2">
    <source>
        <dbReference type="ARBA" id="ARBA00022676"/>
    </source>
</evidence>
<keyword evidence="3 7" id="KW-0808">Transferase</keyword>
<comment type="caution">
    <text evidence="11">The sequence shown here is derived from an EMBL/GenBank/DDBJ whole genome shotgun (WGS) entry which is preliminary data.</text>
</comment>
<feature type="domain" description="BRCT" evidence="8">
    <location>
        <begin position="1"/>
        <end position="81"/>
    </location>
</feature>
<dbReference type="InterPro" id="IPR036616">
    <property type="entry name" value="Poly(ADP-ribose)pol_reg_dom_sf"/>
</dbReference>
<evidence type="ECO:0000256" key="1">
    <source>
        <dbReference type="ARBA" id="ARBA00004123"/>
    </source>
</evidence>
<keyword evidence="5 7" id="KW-0520">NAD</keyword>
<evidence type="ECO:0000256" key="5">
    <source>
        <dbReference type="ARBA" id="ARBA00023027"/>
    </source>
</evidence>
<dbReference type="GO" id="GO:0003950">
    <property type="term" value="F:NAD+ poly-ADP-ribosyltransferase activity"/>
    <property type="evidence" value="ECO:0007669"/>
    <property type="project" value="UniProtKB-UniRule"/>
</dbReference>
<dbReference type="Proteomes" id="UP000695562">
    <property type="component" value="Unassembled WGS sequence"/>
</dbReference>
<evidence type="ECO:0000313" key="12">
    <source>
        <dbReference type="Proteomes" id="UP000695562"/>
    </source>
</evidence>
<evidence type="ECO:0000259" key="8">
    <source>
        <dbReference type="PROSITE" id="PS50172"/>
    </source>
</evidence>
<name>A0A8J4UWR8_9MYCE</name>
<evidence type="ECO:0000256" key="4">
    <source>
        <dbReference type="ARBA" id="ARBA00022695"/>
    </source>
</evidence>
<evidence type="ECO:0000256" key="7">
    <source>
        <dbReference type="RuleBase" id="RU362114"/>
    </source>
</evidence>
<evidence type="ECO:0000259" key="9">
    <source>
        <dbReference type="PROSITE" id="PS51059"/>
    </source>
</evidence>
<keyword evidence="4" id="KW-0548">Nucleotidyltransferase</keyword>
<evidence type="ECO:0000259" key="10">
    <source>
        <dbReference type="PROSITE" id="PS51060"/>
    </source>
</evidence>
<dbReference type="Gene3D" id="1.20.142.10">
    <property type="entry name" value="Poly(ADP-ribose) polymerase, regulatory domain"/>
    <property type="match status" value="1"/>
</dbReference>
<keyword evidence="12" id="KW-1185">Reference proteome</keyword>
<dbReference type="EC" id="2.4.2.-" evidence="7"/>
<dbReference type="Gene3D" id="3.90.228.10">
    <property type="match status" value="1"/>
</dbReference>
<dbReference type="PANTHER" id="PTHR46530">
    <property type="entry name" value="PROTEIN MONO-ADP-RIBOSYLTRANSFERASE PARP4"/>
    <property type="match status" value="1"/>
</dbReference>
<dbReference type="SUPFAM" id="SSF47587">
    <property type="entry name" value="Domain of poly(ADP-ribose) polymerase"/>
    <property type="match status" value="1"/>
</dbReference>
<dbReference type="GO" id="GO:0005634">
    <property type="term" value="C:nucleus"/>
    <property type="evidence" value="ECO:0007669"/>
    <property type="project" value="UniProtKB-SubCell"/>
</dbReference>
<dbReference type="PROSITE" id="PS51060">
    <property type="entry name" value="PARP_ALPHA_HD"/>
    <property type="match status" value="1"/>
</dbReference>
<accession>A0A8J4UWR8</accession>
<dbReference type="Pfam" id="PF00644">
    <property type="entry name" value="PARP"/>
    <property type="match status" value="1"/>
</dbReference>
<dbReference type="InterPro" id="IPR004102">
    <property type="entry name" value="Poly(ADP-ribose)pol_reg_dom"/>
</dbReference>
<proteinExistence type="predicted"/>
<dbReference type="GO" id="GO:0016779">
    <property type="term" value="F:nucleotidyltransferase activity"/>
    <property type="evidence" value="ECO:0007669"/>
    <property type="project" value="UniProtKB-KW"/>
</dbReference>
<dbReference type="SUPFAM" id="SSF142921">
    <property type="entry name" value="WGR domain-like"/>
    <property type="match status" value="1"/>
</dbReference>
<evidence type="ECO:0000313" key="11">
    <source>
        <dbReference type="EMBL" id="KAF2077821.1"/>
    </source>
</evidence>
<gene>
    <name evidence="11" type="ORF">CYY_000866</name>
</gene>
<dbReference type="InterPro" id="IPR012317">
    <property type="entry name" value="Poly(ADP-ribose)pol_cat_dom"/>
</dbReference>
<feature type="domain" description="PARP alpha-helical" evidence="10">
    <location>
        <begin position="285"/>
        <end position="409"/>
    </location>
</feature>
<feature type="domain" description="PARP catalytic" evidence="9">
    <location>
        <begin position="416"/>
        <end position="619"/>
    </location>
</feature>